<dbReference type="PATRIC" id="fig|1303.79.peg.456"/>
<name>A0A139PFJ2_STROR</name>
<dbReference type="Gene3D" id="3.40.190.10">
    <property type="entry name" value="Periplasmic binding protein-like II"/>
    <property type="match status" value="2"/>
</dbReference>
<feature type="signal peptide" evidence="2">
    <location>
        <begin position="1"/>
        <end position="26"/>
    </location>
</feature>
<dbReference type="GO" id="GO:0015888">
    <property type="term" value="P:thiamine transport"/>
    <property type="evidence" value="ECO:0007669"/>
    <property type="project" value="TreeGrafter"/>
</dbReference>
<evidence type="ECO:0000313" key="4">
    <source>
        <dbReference type="Proteomes" id="UP000072653"/>
    </source>
</evidence>
<dbReference type="PANTHER" id="PTHR30006:SF2">
    <property type="entry name" value="ABC TRANSPORTER SUBSTRATE-BINDING PROTEIN"/>
    <property type="match status" value="1"/>
</dbReference>
<dbReference type="RefSeq" id="WP_061452177.1">
    <property type="nucleotide sequence ID" value="NZ_KQ969550.1"/>
</dbReference>
<dbReference type="PROSITE" id="PS51257">
    <property type="entry name" value="PROKAR_LIPOPROTEIN"/>
    <property type="match status" value="1"/>
</dbReference>
<proteinExistence type="predicted"/>
<protein>
    <submittedName>
        <fullName evidence="3">Ferric iron ABC transporter, iron-binding protein</fullName>
    </submittedName>
</protein>
<dbReference type="PANTHER" id="PTHR30006">
    <property type="entry name" value="THIAMINE-BINDING PERIPLASMIC PROTEIN-RELATED"/>
    <property type="match status" value="1"/>
</dbReference>
<evidence type="ECO:0000313" key="3">
    <source>
        <dbReference type="EMBL" id="KXT87989.1"/>
    </source>
</evidence>
<dbReference type="OrthoDB" id="179400at2"/>
<dbReference type="EMBL" id="LQOB01000026">
    <property type="protein sequence ID" value="KXT87989.1"/>
    <property type="molecule type" value="Genomic_DNA"/>
</dbReference>
<comment type="caution">
    <text evidence="3">The sequence shown here is derived from an EMBL/GenBank/DDBJ whole genome shotgun (WGS) entry which is preliminary data.</text>
</comment>
<reference evidence="3 4" key="1">
    <citation type="submission" date="2016-01" db="EMBL/GenBank/DDBJ databases">
        <title>Highly variable Streptococcus oralis are common among viridans streptococci isolated from primates.</title>
        <authorList>
            <person name="Denapaite D."/>
            <person name="Rieger M."/>
            <person name="Koendgen S."/>
            <person name="Brueckner R."/>
            <person name="Ochigava I."/>
            <person name="Kappeler P."/>
            <person name="Maetz-Rensing K."/>
            <person name="Leendertz F."/>
            <person name="Hakenbeck R."/>
        </authorList>
    </citation>
    <scope>NUCLEOTIDE SEQUENCE [LARGE SCALE GENOMIC DNA]</scope>
    <source>
        <strain evidence="3 4">DD16</strain>
    </source>
</reference>
<dbReference type="Proteomes" id="UP000072653">
    <property type="component" value="Unassembled WGS sequence"/>
</dbReference>
<feature type="chain" id="PRO_5007298658" evidence="2">
    <location>
        <begin position="27"/>
        <end position="351"/>
    </location>
</feature>
<keyword evidence="1 2" id="KW-0732">Signal</keyword>
<evidence type="ECO:0000256" key="1">
    <source>
        <dbReference type="ARBA" id="ARBA00022729"/>
    </source>
</evidence>
<dbReference type="GO" id="GO:0030288">
    <property type="term" value="C:outer membrane-bounded periplasmic space"/>
    <property type="evidence" value="ECO:0007669"/>
    <property type="project" value="TreeGrafter"/>
</dbReference>
<dbReference type="SUPFAM" id="SSF53850">
    <property type="entry name" value="Periplasmic binding protein-like II"/>
    <property type="match status" value="1"/>
</dbReference>
<evidence type="ECO:0000256" key="2">
    <source>
        <dbReference type="SAM" id="SignalP"/>
    </source>
</evidence>
<organism evidence="3 4">
    <name type="scientific">Streptococcus oralis</name>
    <dbReference type="NCBI Taxonomy" id="1303"/>
    <lineage>
        <taxon>Bacteria</taxon>
        <taxon>Bacillati</taxon>
        <taxon>Bacillota</taxon>
        <taxon>Bacilli</taxon>
        <taxon>Lactobacillales</taxon>
        <taxon>Streptococcaceae</taxon>
        <taxon>Streptococcus</taxon>
    </lineage>
</organism>
<dbReference type="GO" id="GO:0030975">
    <property type="term" value="F:thiamine binding"/>
    <property type="evidence" value="ECO:0007669"/>
    <property type="project" value="TreeGrafter"/>
</dbReference>
<accession>A0A139PFJ2</accession>
<dbReference type="InterPro" id="IPR006059">
    <property type="entry name" value="SBP"/>
</dbReference>
<gene>
    <name evidence="3" type="ORF">SORDD16_00418</name>
</gene>
<dbReference type="AlphaFoldDB" id="A0A139PFJ2"/>
<sequence>MKKVWSMFVAVSALTLAACGAGQSNASNSEAGGSLDKSQQLVIYSNSASEGRKEWIEEKAKAAGYNIQVVDIPGGELVDRLIAEKNNGIADLVYGLNNLEYNKLKVAELLVKYNPSWSSDVDLSLGDKDGYFYPTVVQPLVLAGKPEVTMPSDWTDLTGSQYKGKYGIFSLGGGTSKIILSSILSRYQDTSGELGVSKEGWDVAKKYIQNAYIYGKDENYATTLLEGDKGIDYTMLWGSGFLQTETERSVDLQVMSPKVGVPFVTEQAGVIASSKKQELAKDFINWFGGEEVQAEWSQKFGTIPANTKALEKASDAVKTFRAAVNPQELDWTFIAENIDKWVEKAELEFVQ</sequence>
<dbReference type="Pfam" id="PF13416">
    <property type="entry name" value="SBP_bac_8"/>
    <property type="match status" value="1"/>
</dbReference>
<dbReference type="GO" id="GO:0030976">
    <property type="term" value="F:thiamine pyrophosphate binding"/>
    <property type="evidence" value="ECO:0007669"/>
    <property type="project" value="TreeGrafter"/>
</dbReference>